<dbReference type="STRING" id="1393034.HMPREF3192_00803"/>
<evidence type="ECO:0000313" key="2">
    <source>
        <dbReference type="Proteomes" id="UP000070675"/>
    </source>
</evidence>
<organism evidence="1 2">
    <name type="scientific">Atopobium deltae</name>
    <dbReference type="NCBI Taxonomy" id="1393034"/>
    <lineage>
        <taxon>Bacteria</taxon>
        <taxon>Bacillati</taxon>
        <taxon>Actinomycetota</taxon>
        <taxon>Coriobacteriia</taxon>
        <taxon>Coriobacteriales</taxon>
        <taxon>Atopobiaceae</taxon>
        <taxon>Atopobium</taxon>
    </lineage>
</organism>
<reference evidence="2" key="1">
    <citation type="submission" date="2016-01" db="EMBL/GenBank/DDBJ databases">
        <authorList>
            <person name="Mitreva M."/>
            <person name="Pepin K.H."/>
            <person name="Mihindukulasuriya K.A."/>
            <person name="Fulton R."/>
            <person name="Fronick C."/>
            <person name="O'Laughlin M."/>
            <person name="Miner T."/>
            <person name="Herter B."/>
            <person name="Rosa B.A."/>
            <person name="Cordes M."/>
            <person name="Tomlinson C."/>
            <person name="Wollam A."/>
            <person name="Palsikar V.B."/>
            <person name="Mardis E.R."/>
            <person name="Wilson R.K."/>
        </authorList>
    </citation>
    <scope>NUCLEOTIDE SEQUENCE [LARGE SCALE GENOMIC DNA]</scope>
    <source>
        <strain evidence="2">DNF00019</strain>
    </source>
</reference>
<name>A0A133XUS2_9ACTN</name>
<dbReference type="Proteomes" id="UP000070675">
    <property type="component" value="Unassembled WGS sequence"/>
</dbReference>
<keyword evidence="2" id="KW-1185">Reference proteome</keyword>
<dbReference type="PATRIC" id="fig|1393034.3.peg.776"/>
<protein>
    <submittedName>
        <fullName evidence="1">Uncharacterized protein</fullName>
    </submittedName>
</protein>
<sequence length="47" mass="5341">MTEEYVGKFFIKATITRSAGDFKALSIRNFNAPVIGFIDNHFFILSL</sequence>
<comment type="caution">
    <text evidence="1">The sequence shown here is derived from an EMBL/GenBank/DDBJ whole genome shotgun (WGS) entry which is preliminary data.</text>
</comment>
<dbReference type="AlphaFoldDB" id="A0A133XUS2"/>
<accession>A0A133XUS2</accession>
<gene>
    <name evidence="1" type="ORF">HMPREF3192_00803</name>
</gene>
<dbReference type="EMBL" id="LSCR01000012">
    <property type="protein sequence ID" value="KXB34704.1"/>
    <property type="molecule type" value="Genomic_DNA"/>
</dbReference>
<proteinExistence type="predicted"/>
<evidence type="ECO:0000313" key="1">
    <source>
        <dbReference type="EMBL" id="KXB34704.1"/>
    </source>
</evidence>